<reference evidence="1 2" key="1">
    <citation type="journal article" date="2006" name="Int. J. Syst. Evol. Microbiol.">
        <title>Haloterrigena longa sp. nov. and Haloterrigena limicola sp. nov., extremely halophilic archaea isolated from a salt lake.</title>
        <authorList>
            <person name="Cui H.L."/>
            <person name="Tohty D."/>
            <person name="Zhou P.J."/>
            <person name="Liu S.J."/>
        </authorList>
    </citation>
    <scope>NUCLEOTIDE SEQUENCE [LARGE SCALE GENOMIC DNA]</scope>
    <source>
        <strain evidence="1 2">ABH32</strain>
    </source>
</reference>
<dbReference type="GeneID" id="63182929"/>
<dbReference type="Proteomes" id="UP000663191">
    <property type="component" value="Chromosome"/>
</dbReference>
<protein>
    <submittedName>
        <fullName evidence="1">Uncharacterized protein</fullName>
    </submittedName>
</protein>
<dbReference type="AlphaFoldDB" id="A0A8A2UBQ3"/>
<gene>
    <name evidence="1" type="ORF">J0X27_04255</name>
</gene>
<evidence type="ECO:0000313" key="1">
    <source>
        <dbReference type="EMBL" id="QSW86053.1"/>
    </source>
</evidence>
<evidence type="ECO:0000313" key="2">
    <source>
        <dbReference type="Proteomes" id="UP000663191"/>
    </source>
</evidence>
<organism evidence="1 2">
    <name type="scientific">Natrinema longum</name>
    <dbReference type="NCBI Taxonomy" id="370324"/>
    <lineage>
        <taxon>Archaea</taxon>
        <taxon>Methanobacteriati</taxon>
        <taxon>Methanobacteriota</taxon>
        <taxon>Stenosarchaea group</taxon>
        <taxon>Halobacteria</taxon>
        <taxon>Halobacteriales</taxon>
        <taxon>Natrialbaceae</taxon>
        <taxon>Natrinema</taxon>
    </lineage>
</organism>
<dbReference type="KEGG" id="hlo:J0X27_04255"/>
<proteinExistence type="predicted"/>
<dbReference type="RefSeq" id="WP_207271205.1">
    <property type="nucleotide sequence ID" value="NZ_CP071463.1"/>
</dbReference>
<dbReference type="EMBL" id="CP071463">
    <property type="protein sequence ID" value="QSW86053.1"/>
    <property type="molecule type" value="Genomic_DNA"/>
</dbReference>
<accession>A0A8A2UBQ3</accession>
<dbReference type="OrthoDB" id="350411at2157"/>
<sequence length="179" mass="19667">MQMSQNNVEQETTLHAGLPFIEMQDVAAGDDRTACVTITGPEGYLIAIDAGTNIAPEFRDADGQKLDGSTKVALHKCTKQGDPLPGGQAFSDTLNRFEYSKMRVEPDFFRYIDEELMIAEREIVKMFVEIPEGSSGFSAEQSRLHVGDDTSDFGVPVSILDTDNLTEQEKAAVEMAAQR</sequence>
<keyword evidence="2" id="KW-1185">Reference proteome</keyword>
<name>A0A8A2UBQ3_9EURY</name>